<name>A0A5K7XGS5_9BACT</name>
<keyword evidence="2" id="KW-0812">Transmembrane</keyword>
<dbReference type="KEGG" id="lpav:PLANPX_4854"/>
<protein>
    <recommendedName>
        <fullName evidence="6">PEP-CTERM protein-sorting domain-containing protein</fullName>
    </recommendedName>
</protein>
<evidence type="ECO:0000313" key="5">
    <source>
        <dbReference type="Proteomes" id="UP000326837"/>
    </source>
</evidence>
<proteinExistence type="predicted"/>
<keyword evidence="2" id="KW-0472">Membrane</keyword>
<feature type="region of interest" description="Disordered" evidence="1">
    <location>
        <begin position="53"/>
        <end position="76"/>
    </location>
</feature>
<dbReference type="EMBL" id="AP021861">
    <property type="protein sequence ID" value="BBO35242.1"/>
    <property type="molecule type" value="Genomic_DNA"/>
</dbReference>
<keyword evidence="2" id="KW-1133">Transmembrane helix</keyword>
<organism evidence="4 5">
    <name type="scientific">Lacipirellula parvula</name>
    <dbReference type="NCBI Taxonomy" id="2650471"/>
    <lineage>
        <taxon>Bacteria</taxon>
        <taxon>Pseudomonadati</taxon>
        <taxon>Planctomycetota</taxon>
        <taxon>Planctomycetia</taxon>
        <taxon>Pirellulales</taxon>
        <taxon>Lacipirellulaceae</taxon>
        <taxon>Lacipirellula</taxon>
    </lineage>
</organism>
<reference evidence="5" key="1">
    <citation type="submission" date="2019-10" db="EMBL/GenBank/DDBJ databases">
        <title>Lacipirellula parvula gen. nov., sp. nov., representing a lineage of planctomycetes widespread in freshwater anoxic habitats, and description of the family Lacipirellulaceae.</title>
        <authorList>
            <person name="Dedysh S.N."/>
            <person name="Kulichevskaya I.S."/>
            <person name="Beletsky A.V."/>
            <person name="Rakitin A.L."/>
            <person name="Mardanov A.V."/>
            <person name="Ivanova A.A."/>
            <person name="Saltykova V.X."/>
            <person name="Rijpstra W.I.C."/>
            <person name="Sinninghe Damste J.S."/>
            <person name="Ravin N.V."/>
        </authorList>
    </citation>
    <scope>NUCLEOTIDE SEQUENCE [LARGE SCALE GENOMIC DNA]</scope>
    <source>
        <strain evidence="5">PX69</strain>
    </source>
</reference>
<sequence length="248" mass="25359">MKRRFCLMALLAMFVPSVTHAAVTMSFSAGNTPPTVGPLDQYNFLSDATVPGGSAPGGGTYNSQNYSDNGGPPGQTFRTPAGATPYKLQAISLLAVGDGGGGVFDSGTWSLRVSSVAGTTLTPIATLTGIANLGSNANDKTEGWLKFSLTGADSPTLNPNADYAFELFSANGWQGFDATQSDAGYANGTAFNSAGGARSFADATLGNLANHGYDRTFHVALSAVPEPAAGLLAVVGLVGLLANRRRLK</sequence>
<gene>
    <name evidence="4" type="ORF">PLANPX_4854</name>
</gene>
<evidence type="ECO:0000313" key="4">
    <source>
        <dbReference type="EMBL" id="BBO35242.1"/>
    </source>
</evidence>
<feature type="transmembrane region" description="Helical" evidence="2">
    <location>
        <begin position="217"/>
        <end position="242"/>
    </location>
</feature>
<evidence type="ECO:0000256" key="2">
    <source>
        <dbReference type="SAM" id="Phobius"/>
    </source>
</evidence>
<evidence type="ECO:0000256" key="1">
    <source>
        <dbReference type="SAM" id="MobiDB-lite"/>
    </source>
</evidence>
<keyword evidence="3" id="KW-0732">Signal</keyword>
<dbReference type="RefSeq" id="WP_152100656.1">
    <property type="nucleotide sequence ID" value="NZ_AP021861.1"/>
</dbReference>
<feature type="signal peptide" evidence="3">
    <location>
        <begin position="1"/>
        <end position="21"/>
    </location>
</feature>
<dbReference type="AlphaFoldDB" id="A0A5K7XGS5"/>
<dbReference type="Proteomes" id="UP000326837">
    <property type="component" value="Chromosome"/>
</dbReference>
<accession>A0A5K7XGS5</accession>
<keyword evidence="5" id="KW-1185">Reference proteome</keyword>
<evidence type="ECO:0000256" key="3">
    <source>
        <dbReference type="SAM" id="SignalP"/>
    </source>
</evidence>
<evidence type="ECO:0008006" key="6">
    <source>
        <dbReference type="Google" id="ProtNLM"/>
    </source>
</evidence>
<feature type="chain" id="PRO_5024885553" description="PEP-CTERM protein-sorting domain-containing protein" evidence="3">
    <location>
        <begin position="22"/>
        <end position="248"/>
    </location>
</feature>